<dbReference type="InterPro" id="IPR029058">
    <property type="entry name" value="AB_hydrolase_fold"/>
</dbReference>
<dbReference type="OrthoDB" id="443318at2759"/>
<dbReference type="EMBL" id="CCYA01000270">
    <property type="protein sequence ID" value="CEH18335.1"/>
    <property type="molecule type" value="Genomic_DNA"/>
</dbReference>
<dbReference type="GO" id="GO:0006508">
    <property type="term" value="P:proteolysis"/>
    <property type="evidence" value="ECO:0007669"/>
    <property type="project" value="UniProtKB-KW"/>
</dbReference>
<keyword evidence="4 7" id="KW-0732">Signal</keyword>
<keyword evidence="5 7" id="KW-0378">Hydrolase</keyword>
<reference evidence="8 9" key="1">
    <citation type="submission" date="2014-09" db="EMBL/GenBank/DDBJ databases">
        <authorList>
            <person name="Magalhaes I.L.F."/>
            <person name="Oliveira U."/>
            <person name="Santos F.R."/>
            <person name="Vidigal T.H.D.A."/>
            <person name="Brescovit A.D."/>
            <person name="Santos A.J."/>
        </authorList>
    </citation>
    <scope>NUCLEOTIDE SEQUENCE [LARGE SCALE GENOMIC DNA]</scope>
</reference>
<dbReference type="InterPro" id="IPR033124">
    <property type="entry name" value="Ser_caboxypep_his_AS"/>
</dbReference>
<dbReference type="SUPFAM" id="SSF53474">
    <property type="entry name" value="alpha/beta-Hydrolases"/>
    <property type="match status" value="1"/>
</dbReference>
<sequence length="550" mass="60971">MRCSLLLAACAGLPFAALCAQIPFLPELQDPELPKAEVTVSLSEEHDSFETLVKHPSVPAHTLRFTEPPKDLCERSSARSWSGYLDVDVDALHRHQDGSDLASAGGKHPNATIEHFYFWAFESRSGRPHVDPTSLWLNGGPGCSSFTGLLMELGPCNAAPFNTSKGPHTEWNPWSWNNNATMLFLDQPVGVGFSYASWANTTRKDDAPGRIYDAAAAARDASAFLQLWGMHAKSIYSKDGEESKGISTFHIAGESYAGRWIPYIAEQLLRDNEEAKEHPERGIEPLPLASVLIGNGITSPKHQFPAYVDYACSNKSGYGIFYPKEQCDDLWAAVPVCLALVDKCNKPTHTGRYDEKACAAATLYCEDSLQQPWADTGRSTYDWAHWGDYEQEEWVAQFLNAANTKKGLGIDKRGAGDHHDGVFVGCSDKVYENFDSTADGPKESTWAVKRLLENGVRVLAYSGKRDFICNHIGNEAWTLDLEWSGKEEFNKQELKPWIGHDGQQAGSYRNYGNFTFAIVEGSGHFVPLDQPQNALIMLNRWLHEPADGTF</sequence>
<dbReference type="PROSITE" id="PS00131">
    <property type="entry name" value="CARBOXYPEPT_SER_SER"/>
    <property type="match status" value="1"/>
</dbReference>
<evidence type="ECO:0000256" key="1">
    <source>
        <dbReference type="ARBA" id="ARBA00009431"/>
    </source>
</evidence>
<keyword evidence="2 7" id="KW-0121">Carboxypeptidase</keyword>
<dbReference type="STRING" id="401625.A0A0P1BN84"/>
<dbReference type="PANTHER" id="PTHR11802:SF113">
    <property type="entry name" value="SERINE CARBOXYPEPTIDASE CTSA-4.1"/>
    <property type="match status" value="1"/>
</dbReference>
<dbReference type="InterPro" id="IPR001563">
    <property type="entry name" value="Peptidase_S10"/>
</dbReference>
<dbReference type="PRINTS" id="PR00724">
    <property type="entry name" value="CRBOXYPTASEC"/>
</dbReference>
<dbReference type="AlphaFoldDB" id="A0A0P1BN84"/>
<dbReference type="PANTHER" id="PTHR11802">
    <property type="entry name" value="SERINE PROTEASE FAMILY S10 SERINE CARBOXYPEPTIDASE"/>
    <property type="match status" value="1"/>
</dbReference>
<dbReference type="Pfam" id="PF00450">
    <property type="entry name" value="Peptidase_S10"/>
    <property type="match status" value="1"/>
</dbReference>
<evidence type="ECO:0000256" key="7">
    <source>
        <dbReference type="RuleBase" id="RU361156"/>
    </source>
</evidence>
<dbReference type="Gene3D" id="1.10.287.410">
    <property type="match status" value="1"/>
</dbReference>
<proteinExistence type="inferred from homology"/>
<evidence type="ECO:0000256" key="4">
    <source>
        <dbReference type="ARBA" id="ARBA00022729"/>
    </source>
</evidence>
<dbReference type="PROSITE" id="PS00560">
    <property type="entry name" value="CARBOXYPEPT_SER_HIS"/>
    <property type="match status" value="1"/>
</dbReference>
<evidence type="ECO:0000256" key="5">
    <source>
        <dbReference type="ARBA" id="ARBA00022801"/>
    </source>
</evidence>
<dbReference type="Proteomes" id="UP000054845">
    <property type="component" value="Unassembled WGS sequence"/>
</dbReference>
<name>A0A0P1BN84_9BASI</name>
<dbReference type="InterPro" id="IPR018202">
    <property type="entry name" value="Ser_caboxypep_ser_AS"/>
</dbReference>
<evidence type="ECO:0000313" key="8">
    <source>
        <dbReference type="EMBL" id="CEH18335.1"/>
    </source>
</evidence>
<keyword evidence="3 7" id="KW-0645">Protease</keyword>
<dbReference type="EC" id="3.4.16.-" evidence="7"/>
<evidence type="ECO:0000256" key="6">
    <source>
        <dbReference type="ARBA" id="ARBA00023180"/>
    </source>
</evidence>
<evidence type="ECO:0000313" key="9">
    <source>
        <dbReference type="Proteomes" id="UP000054845"/>
    </source>
</evidence>
<accession>A0A0P1BN84</accession>
<evidence type="ECO:0000256" key="3">
    <source>
        <dbReference type="ARBA" id="ARBA00022670"/>
    </source>
</evidence>
<dbReference type="GO" id="GO:0000324">
    <property type="term" value="C:fungal-type vacuole"/>
    <property type="evidence" value="ECO:0007669"/>
    <property type="project" value="TreeGrafter"/>
</dbReference>
<keyword evidence="9" id="KW-1185">Reference proteome</keyword>
<feature type="chain" id="PRO_5005962900" description="Carboxypeptidase" evidence="7">
    <location>
        <begin position="20"/>
        <end position="550"/>
    </location>
</feature>
<organism evidence="8 9">
    <name type="scientific">Ceraceosorus bombacis</name>
    <dbReference type="NCBI Taxonomy" id="401625"/>
    <lineage>
        <taxon>Eukaryota</taxon>
        <taxon>Fungi</taxon>
        <taxon>Dikarya</taxon>
        <taxon>Basidiomycota</taxon>
        <taxon>Ustilaginomycotina</taxon>
        <taxon>Exobasidiomycetes</taxon>
        <taxon>Ceraceosorales</taxon>
        <taxon>Ceraceosoraceae</taxon>
        <taxon>Ceraceosorus</taxon>
    </lineage>
</organism>
<comment type="similarity">
    <text evidence="1 7">Belongs to the peptidase S10 family.</text>
</comment>
<dbReference type="Gene3D" id="3.40.50.1820">
    <property type="entry name" value="alpha/beta hydrolase"/>
    <property type="match status" value="1"/>
</dbReference>
<dbReference type="GO" id="GO:0004185">
    <property type="term" value="F:serine-type carboxypeptidase activity"/>
    <property type="evidence" value="ECO:0007669"/>
    <property type="project" value="UniProtKB-UniRule"/>
</dbReference>
<protein>
    <recommendedName>
        <fullName evidence="7">Carboxypeptidase</fullName>
        <ecNumber evidence="7">3.4.16.-</ecNumber>
    </recommendedName>
</protein>
<evidence type="ECO:0000256" key="2">
    <source>
        <dbReference type="ARBA" id="ARBA00022645"/>
    </source>
</evidence>
<feature type="signal peptide" evidence="7">
    <location>
        <begin position="1"/>
        <end position="19"/>
    </location>
</feature>
<keyword evidence="6" id="KW-0325">Glycoprotein</keyword>